<dbReference type="FunFam" id="3.30.60.60:FF:000001">
    <property type="entry name" value="Histone acetyltransferase"/>
    <property type="match status" value="1"/>
</dbReference>
<evidence type="ECO:0000256" key="6">
    <source>
        <dbReference type="ARBA" id="ARBA00022771"/>
    </source>
</evidence>
<proteinExistence type="inferred from homology"/>
<feature type="compositionally biased region" description="Gly residues" evidence="13">
    <location>
        <begin position="120"/>
        <end position="137"/>
    </location>
</feature>
<dbReference type="InterPro" id="IPR025995">
    <property type="entry name" value="Tudor-knot"/>
</dbReference>
<feature type="active site" description="Proton donor/acceptor" evidence="11">
    <location>
        <position position="443"/>
    </location>
</feature>
<dbReference type="Pfam" id="PF11717">
    <property type="entry name" value="Tudor-knot"/>
    <property type="match status" value="1"/>
</dbReference>
<evidence type="ECO:0000256" key="4">
    <source>
        <dbReference type="ARBA" id="ARBA00022679"/>
    </source>
</evidence>
<dbReference type="InterPro" id="IPR016197">
    <property type="entry name" value="Chromo-like_dom_sf"/>
</dbReference>
<evidence type="ECO:0000256" key="1">
    <source>
        <dbReference type="ARBA" id="ARBA00004123"/>
    </source>
</evidence>
<evidence type="ECO:0000256" key="8">
    <source>
        <dbReference type="ARBA" id="ARBA00022853"/>
    </source>
</evidence>
<dbReference type="EMBL" id="BNCO01000032">
    <property type="protein sequence ID" value="GIL58749.1"/>
    <property type="molecule type" value="Genomic_DNA"/>
</dbReference>
<dbReference type="PROSITE" id="PS51726">
    <property type="entry name" value="MYST_HAT"/>
    <property type="match status" value="1"/>
</dbReference>
<evidence type="ECO:0000256" key="12">
    <source>
        <dbReference type="RuleBase" id="RU361211"/>
    </source>
</evidence>
<dbReference type="SUPFAM" id="SSF55729">
    <property type="entry name" value="Acyl-CoA N-acyltransferases (Nat)"/>
    <property type="match status" value="1"/>
</dbReference>
<dbReference type="GO" id="GO:0008270">
    <property type="term" value="F:zinc ion binding"/>
    <property type="evidence" value="ECO:0007669"/>
    <property type="project" value="UniProtKB-KW"/>
</dbReference>
<dbReference type="GO" id="GO:0003682">
    <property type="term" value="F:chromatin binding"/>
    <property type="evidence" value="ECO:0007669"/>
    <property type="project" value="TreeGrafter"/>
</dbReference>
<name>A0A8J4BHG8_9CHLO</name>
<keyword evidence="6" id="KW-0863">Zinc-finger</keyword>
<feature type="compositionally biased region" description="Polar residues" evidence="13">
    <location>
        <begin position="32"/>
        <end position="46"/>
    </location>
</feature>
<dbReference type="InterPro" id="IPR036388">
    <property type="entry name" value="WH-like_DNA-bd_sf"/>
</dbReference>
<feature type="compositionally biased region" description="Basic and acidic residues" evidence="13">
    <location>
        <begin position="231"/>
        <end position="257"/>
    </location>
</feature>
<feature type="region of interest" description="Disordered" evidence="13">
    <location>
        <begin position="225"/>
        <end position="257"/>
    </location>
</feature>
<evidence type="ECO:0000313" key="15">
    <source>
        <dbReference type="EMBL" id="GIL58749.1"/>
    </source>
</evidence>
<dbReference type="Gene3D" id="1.10.10.10">
    <property type="entry name" value="Winged helix-like DNA-binding domain superfamily/Winged helix DNA-binding domain"/>
    <property type="match status" value="1"/>
</dbReference>
<accession>A0A8J4BHG8</accession>
<evidence type="ECO:0000256" key="10">
    <source>
        <dbReference type="ARBA" id="ARBA00023242"/>
    </source>
</evidence>
<comment type="caution">
    <text evidence="15">The sequence shown here is derived from an EMBL/GenBank/DDBJ whole genome shotgun (WGS) entry which is preliminary data.</text>
</comment>
<dbReference type="Pfam" id="PF01853">
    <property type="entry name" value="MOZ_SAS"/>
    <property type="match status" value="1"/>
</dbReference>
<dbReference type="InterPro" id="IPR050603">
    <property type="entry name" value="MYST_HAT"/>
</dbReference>
<dbReference type="PANTHER" id="PTHR10615:SF161">
    <property type="entry name" value="HISTONE ACETYLTRANSFERASE KAT7"/>
    <property type="match status" value="1"/>
</dbReference>
<dbReference type="FunFam" id="3.40.630.30:FF:000002">
    <property type="entry name" value="Histone acetyltransferase"/>
    <property type="match status" value="1"/>
</dbReference>
<reference evidence="15" key="1">
    <citation type="journal article" date="2021" name="Proc. Natl. Acad. Sci. U.S.A.">
        <title>Three genomes in the algal genus Volvox reveal the fate of a haploid sex-determining region after a transition to homothallism.</title>
        <authorList>
            <person name="Yamamoto K."/>
            <person name="Hamaji T."/>
            <person name="Kawai-Toyooka H."/>
            <person name="Matsuzaki R."/>
            <person name="Takahashi F."/>
            <person name="Nishimura Y."/>
            <person name="Kawachi M."/>
            <person name="Noguchi H."/>
            <person name="Minakuchi Y."/>
            <person name="Umen J.G."/>
            <person name="Toyoda A."/>
            <person name="Nozaki H."/>
        </authorList>
    </citation>
    <scope>NUCLEOTIDE SEQUENCE</scope>
    <source>
        <strain evidence="15">NIES-3780</strain>
    </source>
</reference>
<comment type="similarity">
    <text evidence="2 12">Belongs to the MYST (SAS/MOZ) family.</text>
</comment>
<evidence type="ECO:0000256" key="3">
    <source>
        <dbReference type="ARBA" id="ARBA00013184"/>
    </source>
</evidence>
<dbReference type="InterPro" id="IPR016181">
    <property type="entry name" value="Acyl_CoA_acyltransferase"/>
</dbReference>
<dbReference type="InterPro" id="IPR002717">
    <property type="entry name" value="HAT_MYST-type"/>
</dbReference>
<evidence type="ECO:0000259" key="14">
    <source>
        <dbReference type="PROSITE" id="PS51726"/>
    </source>
</evidence>
<dbReference type="Gene3D" id="3.30.60.60">
    <property type="entry name" value="N-acetyl transferase-like"/>
    <property type="match status" value="1"/>
</dbReference>
<dbReference type="PANTHER" id="PTHR10615">
    <property type="entry name" value="HISTONE ACETYLTRANSFERASE"/>
    <property type="match status" value="1"/>
</dbReference>
<dbReference type="GO" id="GO:0006357">
    <property type="term" value="P:regulation of transcription by RNA polymerase II"/>
    <property type="evidence" value="ECO:0007669"/>
    <property type="project" value="TreeGrafter"/>
</dbReference>
<protein>
    <recommendedName>
        <fullName evidence="3 12">Histone acetyltransferase</fullName>
        <ecNumber evidence="3 12">2.3.1.48</ecNumber>
    </recommendedName>
</protein>
<feature type="compositionally biased region" description="Pro residues" evidence="13">
    <location>
        <begin position="78"/>
        <end position="92"/>
    </location>
</feature>
<dbReference type="GO" id="GO:0005634">
    <property type="term" value="C:nucleus"/>
    <property type="evidence" value="ECO:0007669"/>
    <property type="project" value="UniProtKB-SubCell"/>
</dbReference>
<keyword evidence="16" id="KW-1185">Reference proteome</keyword>
<dbReference type="AlphaFoldDB" id="A0A8J4BHG8"/>
<comment type="catalytic activity">
    <reaction evidence="12">
        <text>L-lysyl-[protein] + acetyl-CoA = N(6)-acetyl-L-lysyl-[protein] + CoA + H(+)</text>
        <dbReference type="Rhea" id="RHEA:45948"/>
        <dbReference type="Rhea" id="RHEA-COMP:9752"/>
        <dbReference type="Rhea" id="RHEA-COMP:10731"/>
        <dbReference type="ChEBI" id="CHEBI:15378"/>
        <dbReference type="ChEBI" id="CHEBI:29969"/>
        <dbReference type="ChEBI" id="CHEBI:57287"/>
        <dbReference type="ChEBI" id="CHEBI:57288"/>
        <dbReference type="ChEBI" id="CHEBI:61930"/>
        <dbReference type="EC" id="2.3.1.48"/>
    </reaction>
</comment>
<feature type="domain" description="MYST-type HAT" evidence="14">
    <location>
        <begin position="267"/>
        <end position="538"/>
    </location>
</feature>
<keyword evidence="8" id="KW-0156">Chromatin regulator</keyword>
<dbReference type="GO" id="GO:0003712">
    <property type="term" value="F:transcription coregulator activity"/>
    <property type="evidence" value="ECO:0007669"/>
    <property type="project" value="TreeGrafter"/>
</dbReference>
<dbReference type="FunFam" id="1.10.10.10:FF:000022">
    <property type="entry name" value="Histone acetyltransferase"/>
    <property type="match status" value="1"/>
</dbReference>
<evidence type="ECO:0000256" key="7">
    <source>
        <dbReference type="ARBA" id="ARBA00022833"/>
    </source>
</evidence>
<comment type="subcellular location">
    <subcellularLocation>
        <location evidence="1 12">Nucleus</location>
    </subcellularLocation>
</comment>
<dbReference type="SUPFAM" id="SSF54160">
    <property type="entry name" value="Chromo domain-like"/>
    <property type="match status" value="1"/>
</dbReference>
<evidence type="ECO:0000256" key="13">
    <source>
        <dbReference type="SAM" id="MobiDB-lite"/>
    </source>
</evidence>
<organism evidence="15 16">
    <name type="scientific">Volvox africanus</name>
    <dbReference type="NCBI Taxonomy" id="51714"/>
    <lineage>
        <taxon>Eukaryota</taxon>
        <taxon>Viridiplantae</taxon>
        <taxon>Chlorophyta</taxon>
        <taxon>core chlorophytes</taxon>
        <taxon>Chlorophyceae</taxon>
        <taxon>CS clade</taxon>
        <taxon>Chlamydomonadales</taxon>
        <taxon>Volvocaceae</taxon>
        <taxon>Volvox</taxon>
    </lineage>
</organism>
<dbReference type="Proteomes" id="UP000747399">
    <property type="component" value="Unassembled WGS sequence"/>
</dbReference>
<dbReference type="Gene3D" id="2.30.30.140">
    <property type="match status" value="1"/>
</dbReference>
<dbReference type="GO" id="GO:0000785">
    <property type="term" value="C:chromatin"/>
    <property type="evidence" value="ECO:0007669"/>
    <property type="project" value="TreeGrafter"/>
</dbReference>
<evidence type="ECO:0000256" key="2">
    <source>
        <dbReference type="ARBA" id="ARBA00010107"/>
    </source>
</evidence>
<keyword evidence="4" id="KW-0808">Transferase</keyword>
<dbReference type="EC" id="2.3.1.48" evidence="3 12"/>
<dbReference type="InterPro" id="IPR040706">
    <property type="entry name" value="Zf-MYST"/>
</dbReference>
<keyword evidence="10 12" id="KW-0539">Nucleus</keyword>
<evidence type="ECO:0000256" key="11">
    <source>
        <dbReference type="PIRSR" id="PIRSR602717-51"/>
    </source>
</evidence>
<keyword evidence="9" id="KW-0007">Acetylation</keyword>
<dbReference type="Gene3D" id="3.40.630.30">
    <property type="match status" value="1"/>
</dbReference>
<evidence type="ECO:0000313" key="16">
    <source>
        <dbReference type="Proteomes" id="UP000747399"/>
    </source>
</evidence>
<dbReference type="CDD" id="cd04301">
    <property type="entry name" value="NAT_SF"/>
    <property type="match status" value="1"/>
</dbReference>
<feature type="region of interest" description="Disordered" evidence="13">
    <location>
        <begin position="1"/>
        <end position="99"/>
    </location>
</feature>
<dbReference type="Pfam" id="PF17772">
    <property type="entry name" value="zf-MYST"/>
    <property type="match status" value="1"/>
</dbReference>
<sequence>MVDTGKSPEPFPTADGMDGTAQAPKRRRMGSASVTPATSPHTSQLGPNADGISLGAVAGLPMATDGAESKPAGGSAPPGLPGTPGMSPPPAVPIGKGAKVVGKGGNLMLSRSATANKAKGAGGSNRGGGSGRGGGMGLDDAMDSGTILVQGKSGKVRLPLDIGTRVDCKWREGGYHTVRVIERRNLDDPGDPRAWDYYVHYIGFNRRMDDWVTLAQLDLSTAEVEQQLDGPADKKGQKKKVAAEEHDSDSEHADFDPNALREHEEFTKVKNIETIELGRHQMDTWYFSPFPPEYKDCKKLYFCEFSLHFFKRRSQMLRHMRKCGMRHPPGNEIYRKDNICMFEVDGKKEKAFCQNLCYLAKLFLDHKTLYYDVDLFLFYILCELDDRGAHIVGYFSKEKCSEEGYNLACILTLPAYQRKGYGKFLISMSYELSKLEGKVGTPERPLSDLGRVSYHGYWTRELLAILRATECSISIKELSEETAIKIDDIINTLQTLGLIQYQKGQHVICAAPWLIEKHLKAAGGPGLAVDPSKIVWTPYNAERDYANFGR</sequence>
<dbReference type="GO" id="GO:0004402">
    <property type="term" value="F:histone acetyltransferase activity"/>
    <property type="evidence" value="ECO:0007669"/>
    <property type="project" value="InterPro"/>
</dbReference>
<evidence type="ECO:0000256" key="5">
    <source>
        <dbReference type="ARBA" id="ARBA00022723"/>
    </source>
</evidence>
<keyword evidence="7" id="KW-0862">Zinc</keyword>
<feature type="region of interest" description="Disordered" evidence="13">
    <location>
        <begin position="115"/>
        <end position="139"/>
    </location>
</feature>
<evidence type="ECO:0000256" key="9">
    <source>
        <dbReference type="ARBA" id="ARBA00022990"/>
    </source>
</evidence>
<gene>
    <name evidence="15" type="ORF">Vafri_13750</name>
</gene>
<keyword evidence="5" id="KW-0479">Metal-binding</keyword>